<dbReference type="InterPro" id="IPR016181">
    <property type="entry name" value="Acyl_CoA_acyltransferase"/>
</dbReference>
<gene>
    <name evidence="1" type="ORF">LCGC14_2744050</name>
</gene>
<reference evidence="1" key="1">
    <citation type="journal article" date="2015" name="Nature">
        <title>Complex archaea that bridge the gap between prokaryotes and eukaryotes.</title>
        <authorList>
            <person name="Spang A."/>
            <person name="Saw J.H."/>
            <person name="Jorgensen S.L."/>
            <person name="Zaremba-Niedzwiedzka K."/>
            <person name="Martijn J."/>
            <person name="Lind A.E."/>
            <person name="van Eijk R."/>
            <person name="Schleper C."/>
            <person name="Guy L."/>
            <person name="Ettema T.J."/>
        </authorList>
    </citation>
    <scope>NUCLEOTIDE SEQUENCE</scope>
</reference>
<evidence type="ECO:0000313" key="1">
    <source>
        <dbReference type="EMBL" id="KKK88350.1"/>
    </source>
</evidence>
<organism evidence="1">
    <name type="scientific">marine sediment metagenome</name>
    <dbReference type="NCBI Taxonomy" id="412755"/>
    <lineage>
        <taxon>unclassified sequences</taxon>
        <taxon>metagenomes</taxon>
        <taxon>ecological metagenomes</taxon>
    </lineage>
</organism>
<dbReference type="EMBL" id="LAZR01049990">
    <property type="protein sequence ID" value="KKK88350.1"/>
    <property type="molecule type" value="Genomic_DNA"/>
</dbReference>
<feature type="non-terminal residue" evidence="1">
    <location>
        <position position="405"/>
    </location>
</feature>
<protein>
    <recommendedName>
        <fullName evidence="2">N-acetyltransferase domain-containing protein</fullName>
    </recommendedName>
</protein>
<name>A0A0F8ZQW3_9ZZZZ</name>
<proteinExistence type="predicted"/>
<sequence>MLSDEIVNDSTVSLNELFPNYTEQFLKPFEQLVDPDIHKGIYLDFELSDRIHKHKKISPMLRLAKLDDAKEITEIYKELYNGTYPYKEMEDIDEVRKMIQDPNVQWIIYQDPLYNTAGCITFVLDFENKRGYIRGFMLKKKYQKRIDITKAMIGSMIGMIYKFKDTIFNWYVENRTAHAKSQYSMWVCGITPIGFYPNKDKFLGNVESDLMQICYDEKALREYRSDEIPSFLPEVENCYLYSDNRYHLGKYHIETPTIDLNHNKVSRLKKSLRRNIVKDKFGYETITFSLAKSDSYFEFLYTPQVQNFEKTKYSVKDLEELFVFVQEFIRCGKELGIRYCEAFVSAYEPTHQKVFYNAGLRTRGYIPSWKFDQQDEVFKDYILFNWFEGEISKDIQLIDEGKELF</sequence>
<dbReference type="AlphaFoldDB" id="A0A0F8ZQW3"/>
<comment type="caution">
    <text evidence="1">The sequence shown here is derived from an EMBL/GenBank/DDBJ whole genome shotgun (WGS) entry which is preliminary data.</text>
</comment>
<dbReference type="Gene3D" id="3.40.630.30">
    <property type="match status" value="1"/>
</dbReference>
<dbReference type="SUPFAM" id="SSF55729">
    <property type="entry name" value="Acyl-CoA N-acyltransferases (Nat)"/>
    <property type="match status" value="1"/>
</dbReference>
<evidence type="ECO:0008006" key="2">
    <source>
        <dbReference type="Google" id="ProtNLM"/>
    </source>
</evidence>
<accession>A0A0F8ZQW3</accession>